<dbReference type="GO" id="GO:0005886">
    <property type="term" value="C:plasma membrane"/>
    <property type="evidence" value="ECO:0007669"/>
    <property type="project" value="UniProtKB-SubCell"/>
</dbReference>
<dbReference type="Pfam" id="PF00512">
    <property type="entry name" value="HisKA"/>
    <property type="match status" value="1"/>
</dbReference>
<keyword evidence="4" id="KW-0597">Phosphoprotein</keyword>
<dbReference type="EMBL" id="FNVB01000005">
    <property type="protein sequence ID" value="SEG80149.1"/>
    <property type="molecule type" value="Genomic_DNA"/>
</dbReference>
<keyword evidence="9" id="KW-0902">Two-component regulatory system</keyword>
<evidence type="ECO:0000256" key="3">
    <source>
        <dbReference type="ARBA" id="ARBA00012438"/>
    </source>
</evidence>
<dbReference type="CDD" id="cd00075">
    <property type="entry name" value="HATPase"/>
    <property type="match status" value="1"/>
</dbReference>
<evidence type="ECO:0000256" key="11">
    <source>
        <dbReference type="SAM" id="Phobius"/>
    </source>
</evidence>
<dbReference type="EC" id="2.7.13.3" evidence="3"/>
<dbReference type="Gene3D" id="3.30.565.10">
    <property type="entry name" value="Histidine kinase-like ATPase, C-terminal domain"/>
    <property type="match status" value="1"/>
</dbReference>
<dbReference type="InterPro" id="IPR003661">
    <property type="entry name" value="HisK_dim/P_dom"/>
</dbReference>
<accession>A0A1I1PM57</accession>
<evidence type="ECO:0000313" key="16">
    <source>
        <dbReference type="Proteomes" id="UP000199690"/>
    </source>
</evidence>
<keyword evidence="16" id="KW-1185">Reference proteome</keyword>
<feature type="domain" description="HAMP" evidence="13">
    <location>
        <begin position="194"/>
        <end position="246"/>
    </location>
</feature>
<organism evidence="14 17">
    <name type="scientific">Saccharopolyspora kobensis</name>
    <dbReference type="NCBI Taxonomy" id="146035"/>
    <lineage>
        <taxon>Bacteria</taxon>
        <taxon>Bacillati</taxon>
        <taxon>Actinomycetota</taxon>
        <taxon>Actinomycetes</taxon>
        <taxon>Pseudonocardiales</taxon>
        <taxon>Pseudonocardiaceae</taxon>
        <taxon>Saccharopolyspora</taxon>
    </lineage>
</organism>
<dbReference type="InterPro" id="IPR036097">
    <property type="entry name" value="HisK_dim/P_sf"/>
</dbReference>
<dbReference type="PROSITE" id="PS50885">
    <property type="entry name" value="HAMP"/>
    <property type="match status" value="1"/>
</dbReference>
<dbReference type="SMART" id="SM00388">
    <property type="entry name" value="HisKA"/>
    <property type="match status" value="1"/>
</dbReference>
<dbReference type="RefSeq" id="WP_093349757.1">
    <property type="nucleotide sequence ID" value="NZ_FNVB01000005.1"/>
</dbReference>
<dbReference type="InterPro" id="IPR003594">
    <property type="entry name" value="HATPase_dom"/>
</dbReference>
<accession>A0A1H6D460</accession>
<proteinExistence type="predicted"/>
<dbReference type="Proteomes" id="UP000199690">
    <property type="component" value="Unassembled WGS sequence"/>
</dbReference>
<evidence type="ECO:0000256" key="7">
    <source>
        <dbReference type="ARBA" id="ARBA00022777"/>
    </source>
</evidence>
<dbReference type="SUPFAM" id="SSF55874">
    <property type="entry name" value="ATPase domain of HSP90 chaperone/DNA topoisomerase II/histidine kinase"/>
    <property type="match status" value="1"/>
</dbReference>
<comment type="catalytic activity">
    <reaction evidence="1">
        <text>ATP + protein L-histidine = ADP + protein N-phospho-L-histidine.</text>
        <dbReference type="EC" id="2.7.13.3"/>
    </reaction>
</comment>
<sequence length="477" mass="51088">MTVPAPPPPDLGPPQPSRGRFQRVSLRNRVTWLAAICVAGAVALVSVAAFVTVRDSLYQQLDDSLTERAVEAAEGPLVRTADLQQVPVAFFTATNFKISVLGADGTEFGPKDQRPPLSFAELAVARGEAPQSLRTDQRSNSRVVAVPTGQNAALVMSTSMDPTQRTLAQLSVVLVVMGGAGILLAAAAGTAVARAGLRPVQRLTAATERVALTGDLRPIPVDGDDELSRLTTSFNGMLSALAESQERQRRLVADAGHELRTPLTSLRTNLELLMASARPDAPNLAEEDRREMFADVQAQVTELSALVGDLVELAREDTPQAVHEPVDLVDVVERALSRARRRAPRIEFDVRLQPWVMMGDATALERAVLNLLDNAAKWSPDEGRVRVDLVPDVASGQILLEVADSGPGIAPVDRPYVFERFYRSSDARTLPGSGLGLSIVKQVAERHGGSVWAGEAPEGGALLRMSLPGNTPQTEQQ</sequence>
<dbReference type="InterPro" id="IPR004358">
    <property type="entry name" value="Sig_transdc_His_kin-like_C"/>
</dbReference>
<keyword evidence="8 11" id="KW-1133">Transmembrane helix</keyword>
<name>A0A1H6D460_9PSEU</name>
<dbReference type="GO" id="GO:0000155">
    <property type="term" value="F:phosphorelay sensor kinase activity"/>
    <property type="evidence" value="ECO:0007669"/>
    <property type="project" value="InterPro"/>
</dbReference>
<comment type="subcellular location">
    <subcellularLocation>
        <location evidence="2">Cell membrane</location>
    </subcellularLocation>
</comment>
<dbReference type="Pfam" id="PF00672">
    <property type="entry name" value="HAMP"/>
    <property type="match status" value="1"/>
</dbReference>
<dbReference type="Gene3D" id="6.10.340.10">
    <property type="match status" value="1"/>
</dbReference>
<dbReference type="InterPro" id="IPR005467">
    <property type="entry name" value="His_kinase_dom"/>
</dbReference>
<dbReference type="AlphaFoldDB" id="A0A1H6D460"/>
<evidence type="ECO:0000256" key="4">
    <source>
        <dbReference type="ARBA" id="ARBA00022553"/>
    </source>
</evidence>
<evidence type="ECO:0000256" key="10">
    <source>
        <dbReference type="ARBA" id="ARBA00023136"/>
    </source>
</evidence>
<feature type="transmembrane region" description="Helical" evidence="11">
    <location>
        <begin position="167"/>
        <end position="193"/>
    </location>
</feature>
<evidence type="ECO:0000256" key="9">
    <source>
        <dbReference type="ARBA" id="ARBA00023012"/>
    </source>
</evidence>
<dbReference type="PRINTS" id="PR00344">
    <property type="entry name" value="BCTRLSENSOR"/>
</dbReference>
<feature type="domain" description="Histidine kinase" evidence="12">
    <location>
        <begin position="254"/>
        <end position="471"/>
    </location>
</feature>
<gene>
    <name evidence="14" type="ORF">SAMN02982929_03959</name>
    <name evidence="15" type="ORF">SAMN05216506_102554</name>
</gene>
<dbReference type="PROSITE" id="PS50109">
    <property type="entry name" value="HIS_KIN"/>
    <property type="match status" value="1"/>
</dbReference>
<dbReference type="EMBL" id="FOME01000002">
    <property type="protein sequence ID" value="SFD10845.1"/>
    <property type="molecule type" value="Genomic_DNA"/>
</dbReference>
<keyword evidence="6 11" id="KW-0812">Transmembrane</keyword>
<dbReference type="CDD" id="cd06225">
    <property type="entry name" value="HAMP"/>
    <property type="match status" value="1"/>
</dbReference>
<reference evidence="16 17" key="1">
    <citation type="submission" date="2016-10" db="EMBL/GenBank/DDBJ databases">
        <authorList>
            <person name="Varghese N."/>
            <person name="Submissions S."/>
        </authorList>
    </citation>
    <scope>NUCLEOTIDE SEQUENCE [LARGE SCALE GENOMIC DNA]</scope>
    <source>
        <strain evidence="17">ATCC 20501</strain>
        <strain evidence="15 16">CGMCC 4.3529</strain>
    </source>
</reference>
<evidence type="ECO:0000256" key="2">
    <source>
        <dbReference type="ARBA" id="ARBA00004236"/>
    </source>
</evidence>
<reference evidence="14" key="2">
    <citation type="submission" date="2016-10" db="EMBL/GenBank/DDBJ databases">
        <authorList>
            <person name="de Groot N.N."/>
        </authorList>
    </citation>
    <scope>NUCLEOTIDE SEQUENCE [LARGE SCALE GENOMIC DNA]</scope>
    <source>
        <strain evidence="14">ATCC 20501</strain>
    </source>
</reference>
<keyword evidence="7 14" id="KW-0418">Kinase</keyword>
<dbReference type="Pfam" id="PF02518">
    <property type="entry name" value="HATPase_c"/>
    <property type="match status" value="1"/>
</dbReference>
<evidence type="ECO:0000256" key="6">
    <source>
        <dbReference type="ARBA" id="ARBA00022692"/>
    </source>
</evidence>
<dbReference type="PANTHER" id="PTHR45436:SF5">
    <property type="entry name" value="SENSOR HISTIDINE KINASE TRCS"/>
    <property type="match status" value="1"/>
</dbReference>
<dbReference type="SUPFAM" id="SSF47384">
    <property type="entry name" value="Homodimeric domain of signal transducing histidine kinase"/>
    <property type="match status" value="1"/>
</dbReference>
<dbReference type="Proteomes" id="UP000236729">
    <property type="component" value="Unassembled WGS sequence"/>
</dbReference>
<evidence type="ECO:0000259" key="13">
    <source>
        <dbReference type="PROSITE" id="PS50885"/>
    </source>
</evidence>
<dbReference type="InterPro" id="IPR050428">
    <property type="entry name" value="TCS_sensor_his_kinase"/>
</dbReference>
<dbReference type="InterPro" id="IPR003660">
    <property type="entry name" value="HAMP_dom"/>
</dbReference>
<evidence type="ECO:0000256" key="8">
    <source>
        <dbReference type="ARBA" id="ARBA00022989"/>
    </source>
</evidence>
<dbReference type="Gene3D" id="1.10.287.130">
    <property type="match status" value="1"/>
</dbReference>
<keyword evidence="10 11" id="KW-0472">Membrane</keyword>
<dbReference type="PANTHER" id="PTHR45436">
    <property type="entry name" value="SENSOR HISTIDINE KINASE YKOH"/>
    <property type="match status" value="1"/>
</dbReference>
<evidence type="ECO:0000313" key="17">
    <source>
        <dbReference type="Proteomes" id="UP000236729"/>
    </source>
</evidence>
<protein>
    <recommendedName>
        <fullName evidence="3">histidine kinase</fullName>
        <ecNumber evidence="3">2.7.13.3</ecNumber>
    </recommendedName>
</protein>
<evidence type="ECO:0000256" key="5">
    <source>
        <dbReference type="ARBA" id="ARBA00022679"/>
    </source>
</evidence>
<dbReference type="SUPFAM" id="SSF158472">
    <property type="entry name" value="HAMP domain-like"/>
    <property type="match status" value="1"/>
</dbReference>
<dbReference type="SMART" id="SM00304">
    <property type="entry name" value="HAMP"/>
    <property type="match status" value="1"/>
</dbReference>
<evidence type="ECO:0000313" key="15">
    <source>
        <dbReference type="EMBL" id="SFD10845.1"/>
    </source>
</evidence>
<dbReference type="SMR" id="A0A1H6D460"/>
<dbReference type="InterPro" id="IPR036890">
    <property type="entry name" value="HATPase_C_sf"/>
</dbReference>
<dbReference type="SMART" id="SM00387">
    <property type="entry name" value="HATPase_c"/>
    <property type="match status" value="1"/>
</dbReference>
<keyword evidence="5" id="KW-0808">Transferase</keyword>
<feature type="transmembrane region" description="Helical" evidence="11">
    <location>
        <begin position="30"/>
        <end position="53"/>
    </location>
</feature>
<evidence type="ECO:0000259" key="12">
    <source>
        <dbReference type="PROSITE" id="PS50109"/>
    </source>
</evidence>
<evidence type="ECO:0000313" key="14">
    <source>
        <dbReference type="EMBL" id="SEG80149.1"/>
    </source>
</evidence>
<dbReference type="CDD" id="cd00082">
    <property type="entry name" value="HisKA"/>
    <property type="match status" value="1"/>
</dbReference>
<evidence type="ECO:0000256" key="1">
    <source>
        <dbReference type="ARBA" id="ARBA00000085"/>
    </source>
</evidence>